<evidence type="ECO:0000313" key="3">
    <source>
        <dbReference type="EMBL" id="CAF1034801.1"/>
    </source>
</evidence>
<evidence type="ECO:0008006" key="7">
    <source>
        <dbReference type="Google" id="ProtNLM"/>
    </source>
</evidence>
<feature type="compositionally biased region" description="Polar residues" evidence="1">
    <location>
        <begin position="230"/>
        <end position="242"/>
    </location>
</feature>
<evidence type="ECO:0000256" key="2">
    <source>
        <dbReference type="SAM" id="Phobius"/>
    </source>
</evidence>
<keyword evidence="2" id="KW-0812">Transmembrane</keyword>
<sequence>MYRSNEPRHQKHLQRKVREKSKQKQVADHPNAPAKSEDNTTEGFNVVYNFADDLANDAKVIKDQRTYIVMSIGLSNIFGRLIIGSLGDLKWVNCIYLFILTMIISGVATMAAPLCDSSVIQHIGYASFFGFFSGGSVALTPLVLTEIAGDKKLTNALGLSSLFVGVAVAIGTPVVGGMRDAFSHFARPFLWPYLVFGGCTVFSGIILFPAVSLSKKRKREEQREQREQQMAINSKAVSSRQDPNCPEQRQEL</sequence>
<accession>A0A815NPY2</accession>
<evidence type="ECO:0000313" key="4">
    <source>
        <dbReference type="EMBL" id="CAF1441219.1"/>
    </source>
</evidence>
<dbReference type="OrthoDB" id="6499973at2759"/>
<dbReference type="EMBL" id="CAJNOI010001820">
    <property type="protein sequence ID" value="CAF1441219.1"/>
    <property type="molecule type" value="Genomic_DNA"/>
</dbReference>
<organism evidence="4 6">
    <name type="scientific">Adineta steineri</name>
    <dbReference type="NCBI Taxonomy" id="433720"/>
    <lineage>
        <taxon>Eukaryota</taxon>
        <taxon>Metazoa</taxon>
        <taxon>Spiralia</taxon>
        <taxon>Gnathifera</taxon>
        <taxon>Rotifera</taxon>
        <taxon>Eurotatoria</taxon>
        <taxon>Bdelloidea</taxon>
        <taxon>Adinetida</taxon>
        <taxon>Adinetidae</taxon>
        <taxon>Adineta</taxon>
    </lineage>
</organism>
<comment type="caution">
    <text evidence="4">The sequence shown here is derived from an EMBL/GenBank/DDBJ whole genome shotgun (WGS) entry which is preliminary data.</text>
</comment>
<reference evidence="4" key="1">
    <citation type="submission" date="2021-02" db="EMBL/GenBank/DDBJ databases">
        <authorList>
            <person name="Nowell W R."/>
        </authorList>
    </citation>
    <scope>NUCLEOTIDE SEQUENCE</scope>
</reference>
<dbReference type="AlphaFoldDB" id="A0A815NPY2"/>
<dbReference type="InterPro" id="IPR011701">
    <property type="entry name" value="MFS"/>
</dbReference>
<dbReference type="Proteomes" id="UP000663832">
    <property type="component" value="Unassembled WGS sequence"/>
</dbReference>
<keyword evidence="2" id="KW-0472">Membrane</keyword>
<feature type="transmembrane region" description="Helical" evidence="2">
    <location>
        <begin position="95"/>
        <end position="114"/>
    </location>
</feature>
<dbReference type="Pfam" id="PF07690">
    <property type="entry name" value="MFS_1"/>
    <property type="match status" value="1"/>
</dbReference>
<dbReference type="SUPFAM" id="SSF103473">
    <property type="entry name" value="MFS general substrate transporter"/>
    <property type="match status" value="1"/>
</dbReference>
<feature type="region of interest" description="Disordered" evidence="1">
    <location>
        <begin position="218"/>
        <end position="252"/>
    </location>
</feature>
<evidence type="ECO:0000313" key="6">
    <source>
        <dbReference type="Proteomes" id="UP000663877"/>
    </source>
</evidence>
<keyword evidence="2" id="KW-1133">Transmembrane helix</keyword>
<dbReference type="Gene3D" id="1.20.1250.20">
    <property type="entry name" value="MFS general substrate transporter like domains"/>
    <property type="match status" value="1"/>
</dbReference>
<feature type="transmembrane region" description="Helical" evidence="2">
    <location>
        <begin position="190"/>
        <end position="213"/>
    </location>
</feature>
<dbReference type="InterPro" id="IPR036259">
    <property type="entry name" value="MFS_trans_sf"/>
</dbReference>
<dbReference type="GO" id="GO:0008028">
    <property type="term" value="F:monocarboxylic acid transmembrane transporter activity"/>
    <property type="evidence" value="ECO:0007669"/>
    <property type="project" value="TreeGrafter"/>
</dbReference>
<dbReference type="PANTHER" id="PTHR11360:SF284">
    <property type="entry name" value="EG:103B4.3 PROTEIN-RELATED"/>
    <property type="match status" value="1"/>
</dbReference>
<dbReference type="InterPro" id="IPR050327">
    <property type="entry name" value="Proton-linked_MCT"/>
</dbReference>
<proteinExistence type="predicted"/>
<protein>
    <recommendedName>
        <fullName evidence="7">Major facilitator superfamily (MFS) profile domain-containing protein</fullName>
    </recommendedName>
</protein>
<feature type="compositionally biased region" description="Basic residues" evidence="1">
    <location>
        <begin position="9"/>
        <end position="19"/>
    </location>
</feature>
<name>A0A815NPY2_9BILA</name>
<evidence type="ECO:0000256" key="1">
    <source>
        <dbReference type="SAM" id="MobiDB-lite"/>
    </source>
</evidence>
<feature type="region of interest" description="Disordered" evidence="1">
    <location>
        <begin position="1"/>
        <end position="39"/>
    </location>
</feature>
<keyword evidence="5" id="KW-1185">Reference proteome</keyword>
<feature type="transmembrane region" description="Helical" evidence="2">
    <location>
        <begin position="120"/>
        <end position="144"/>
    </location>
</feature>
<dbReference type="EMBL" id="CAJNOM010000094">
    <property type="protein sequence ID" value="CAF1034801.1"/>
    <property type="molecule type" value="Genomic_DNA"/>
</dbReference>
<feature type="transmembrane region" description="Helical" evidence="2">
    <location>
        <begin position="156"/>
        <end position="178"/>
    </location>
</feature>
<evidence type="ECO:0000313" key="5">
    <source>
        <dbReference type="Proteomes" id="UP000663832"/>
    </source>
</evidence>
<dbReference type="Proteomes" id="UP000663877">
    <property type="component" value="Unassembled WGS sequence"/>
</dbReference>
<gene>
    <name evidence="4" type="ORF">BJG266_LOCUS39898</name>
    <name evidence="3" type="ORF">QVE165_LOCUS16743</name>
</gene>
<dbReference type="PANTHER" id="PTHR11360">
    <property type="entry name" value="MONOCARBOXYLATE TRANSPORTER"/>
    <property type="match status" value="1"/>
</dbReference>